<feature type="transmembrane region" description="Helical" evidence="1">
    <location>
        <begin position="189"/>
        <end position="210"/>
    </location>
</feature>
<keyword evidence="1" id="KW-0472">Membrane</keyword>
<keyword evidence="3" id="KW-1185">Reference proteome</keyword>
<dbReference type="Proteomes" id="UP000265325">
    <property type="component" value="Unassembled WGS sequence"/>
</dbReference>
<accession>A0A2P2GEJ7</accession>
<organism evidence="2 3">
    <name type="scientific">Streptomyces showdoensis</name>
    <dbReference type="NCBI Taxonomy" id="68268"/>
    <lineage>
        <taxon>Bacteria</taxon>
        <taxon>Bacillati</taxon>
        <taxon>Actinomycetota</taxon>
        <taxon>Actinomycetes</taxon>
        <taxon>Kitasatosporales</taxon>
        <taxon>Streptomycetaceae</taxon>
        <taxon>Streptomyces</taxon>
    </lineage>
</organism>
<evidence type="ECO:0000313" key="2">
    <source>
        <dbReference type="EMBL" id="KKZ69936.1"/>
    </source>
</evidence>
<sequence length="313" mass="34192">MTGRNGEEHEAPSDLPRSLLRAASAEPARLPELLADFATRRLGHGAGRTVERLRTAHPDETPERLRARIVARGNRAATSEGAFVGGPFMLFIPFAFCAALLSQARMMLELAALEGRDPADPERTAELLVLQGVYEDTDAARAGLAAPHAPPARRPGRLGALWALVLRMARLLGLATPEEGPRTRLLVRIGQWLLVVVVFLVGLVAPLVWLPYMAVSYHRSTARVADRATLFYAGARLPRRSGRLDPAMVVASLRAVLSLLVPLVALTVVALTDARIADRQWPVLGITLFTGSMAVGGWWLWRHHKRRHGEPDP</sequence>
<evidence type="ECO:0000256" key="1">
    <source>
        <dbReference type="SAM" id="Phobius"/>
    </source>
</evidence>
<name>A0A2P2GEJ7_STREW</name>
<comment type="caution">
    <text evidence="2">The sequence shown here is derived from an EMBL/GenBank/DDBJ whole genome shotgun (WGS) entry which is preliminary data.</text>
</comment>
<proteinExistence type="predicted"/>
<feature type="transmembrane region" description="Helical" evidence="1">
    <location>
        <begin position="82"/>
        <end position="101"/>
    </location>
</feature>
<keyword evidence="1" id="KW-1133">Transmembrane helix</keyword>
<evidence type="ECO:0000313" key="3">
    <source>
        <dbReference type="Proteomes" id="UP000265325"/>
    </source>
</evidence>
<feature type="transmembrane region" description="Helical" evidence="1">
    <location>
        <begin position="283"/>
        <end position="301"/>
    </location>
</feature>
<gene>
    <name evidence="2" type="ORF">VO63_31665</name>
</gene>
<dbReference type="OrthoDB" id="3854454at2"/>
<dbReference type="AlphaFoldDB" id="A0A2P2GEJ7"/>
<feature type="transmembrane region" description="Helical" evidence="1">
    <location>
        <begin position="247"/>
        <end position="271"/>
    </location>
</feature>
<reference evidence="2 3" key="1">
    <citation type="submission" date="2015-05" db="EMBL/GenBank/DDBJ databases">
        <title>Draft Genome assembly of Streptomyces showdoensis.</title>
        <authorList>
            <person name="Thapa K.K."/>
            <person name="Metsa-Ketela M."/>
        </authorList>
    </citation>
    <scope>NUCLEOTIDE SEQUENCE [LARGE SCALE GENOMIC DNA]</scope>
    <source>
        <strain evidence="2 3">ATCC 15227</strain>
    </source>
</reference>
<keyword evidence="1" id="KW-0812">Transmembrane</keyword>
<protein>
    <submittedName>
        <fullName evidence="2">Uncharacterized protein</fullName>
    </submittedName>
</protein>
<dbReference type="EMBL" id="LAQS01000074">
    <property type="protein sequence ID" value="KKZ69936.1"/>
    <property type="molecule type" value="Genomic_DNA"/>
</dbReference>